<evidence type="ECO:0000256" key="5">
    <source>
        <dbReference type="ARBA" id="ARBA00022729"/>
    </source>
</evidence>
<proteinExistence type="inferred from homology"/>
<dbReference type="EMBL" id="PYOP01000011">
    <property type="protein sequence ID" value="PSW97985.1"/>
    <property type="molecule type" value="Genomic_DNA"/>
</dbReference>
<dbReference type="GO" id="GO:0015483">
    <property type="term" value="F:long-chain fatty acid transporting porin activity"/>
    <property type="evidence" value="ECO:0007669"/>
    <property type="project" value="TreeGrafter"/>
</dbReference>
<gene>
    <name evidence="9" type="ORF">C9I88_04470</name>
    <name evidence="10" type="ORF">C9J52_08600</name>
</gene>
<dbReference type="GO" id="GO:0009279">
    <property type="term" value="C:cell outer membrane"/>
    <property type="evidence" value="ECO:0007669"/>
    <property type="project" value="UniProtKB-SubCell"/>
</dbReference>
<keyword evidence="11" id="KW-1185">Reference proteome</keyword>
<evidence type="ECO:0000313" key="10">
    <source>
        <dbReference type="EMBL" id="PSW97985.1"/>
    </source>
</evidence>
<evidence type="ECO:0000256" key="6">
    <source>
        <dbReference type="ARBA" id="ARBA00023136"/>
    </source>
</evidence>
<evidence type="ECO:0000256" key="1">
    <source>
        <dbReference type="ARBA" id="ARBA00004571"/>
    </source>
</evidence>
<comment type="subcellular location">
    <subcellularLocation>
        <location evidence="1">Cell outer membrane</location>
        <topology evidence="1">Multi-pass membrane protein</topology>
    </subcellularLocation>
</comment>
<evidence type="ECO:0000256" key="8">
    <source>
        <dbReference type="SAM" id="SignalP"/>
    </source>
</evidence>
<dbReference type="PANTHER" id="PTHR35093">
    <property type="entry name" value="OUTER MEMBRANE PROTEIN NMB0088-RELATED"/>
    <property type="match status" value="1"/>
</dbReference>
<keyword evidence="6" id="KW-0472">Membrane</keyword>
<dbReference type="InterPro" id="IPR005017">
    <property type="entry name" value="OMPP1/FadL/TodX"/>
</dbReference>
<comment type="similarity">
    <text evidence="2">Belongs to the OmpP1/FadL family.</text>
</comment>
<feature type="chain" id="PRO_5030006084" evidence="8">
    <location>
        <begin position="24"/>
        <end position="420"/>
    </location>
</feature>
<accession>A0A0D8Q5D5</accession>
<dbReference type="Proteomes" id="UP000241190">
    <property type="component" value="Unassembled WGS sequence"/>
</dbReference>
<sequence length="420" mass="45752">MSVNIRYISLVLCSCLTATSAFGAGFQVSEQSASGLGRAFAGEAAIADNPAVISRNPAAMTYFETMAVSVVGSIVAPDIDITAHDAPNGVQTAKNVAPMAFVPASYFVMPINDRLSWGVALFSGYGVTTDYPADFYEGTSAGKTSLVAINLNPSVAYKVTEQLSLGVGINAVYASAELYRHYGQNALPFYPAIKPSDKTINMEGDTWSWGWNIGAFYEVDDNNRFGIAYRSKVDLDFKGDFTDYSGLVLGSSNRGNTIKGKLPIVLPATAEFSGFHQLTHQIAVHYSLFWTQWSSFKELRATNSQCNFGGQMPGVCLLKDEDYKDAFRWAIGTTYTLNSNVTLRAGFAYDEQGGKATLSIPDTDRFWYSAGATYHYNDQLSIDVGFSYVYGKENDFIENNDRFTASSVAYIGAAQLNYAF</sequence>
<evidence type="ECO:0000256" key="4">
    <source>
        <dbReference type="ARBA" id="ARBA00022692"/>
    </source>
</evidence>
<keyword evidence="4" id="KW-0812">Transmembrane</keyword>
<reference evidence="9 12" key="1">
    <citation type="submission" date="2018-01" db="EMBL/GenBank/DDBJ databases">
        <title>Whole genome sequencing of Histamine producing bacteria.</title>
        <authorList>
            <person name="Butler K."/>
        </authorList>
    </citation>
    <scope>NUCLEOTIDE SEQUENCE [LARGE SCALE GENOMIC DNA]</scope>
    <source>
        <strain evidence="10 11">ATCC 51761</strain>
        <strain evidence="9 12">NCIMB 13481</strain>
    </source>
</reference>
<dbReference type="AlphaFoldDB" id="A0A0D8Q5D5"/>
<dbReference type="Proteomes" id="UP000241954">
    <property type="component" value="Unassembled WGS sequence"/>
</dbReference>
<name>A0A0D8Q5D5_9GAMM</name>
<dbReference type="PANTHER" id="PTHR35093:SF3">
    <property type="entry name" value="LONG-CHAIN FATTY ACID TRANSPORT PROTEIN"/>
    <property type="match status" value="1"/>
</dbReference>
<dbReference type="EMBL" id="PYLW01000003">
    <property type="protein sequence ID" value="PSV98686.1"/>
    <property type="molecule type" value="Genomic_DNA"/>
</dbReference>
<evidence type="ECO:0000256" key="2">
    <source>
        <dbReference type="ARBA" id="ARBA00008163"/>
    </source>
</evidence>
<dbReference type="Pfam" id="PF03349">
    <property type="entry name" value="Toluene_X"/>
    <property type="match status" value="1"/>
</dbReference>
<keyword evidence="7" id="KW-0998">Cell outer membrane</keyword>
<dbReference type="Gene3D" id="2.40.160.60">
    <property type="entry name" value="Outer membrane protein transport protein (OMPP1/FadL/TodX)"/>
    <property type="match status" value="1"/>
</dbReference>
<keyword evidence="5 8" id="KW-0732">Signal</keyword>
<feature type="signal peptide" evidence="8">
    <location>
        <begin position="1"/>
        <end position="23"/>
    </location>
</feature>
<dbReference type="RefSeq" id="WP_045035788.1">
    <property type="nucleotide sequence ID" value="NZ_JZSR01000003.1"/>
</dbReference>
<keyword evidence="3" id="KW-1134">Transmembrane beta strand</keyword>
<dbReference type="SUPFAM" id="SSF56935">
    <property type="entry name" value="Porins"/>
    <property type="match status" value="1"/>
</dbReference>
<evidence type="ECO:0000313" key="12">
    <source>
        <dbReference type="Proteomes" id="UP000241954"/>
    </source>
</evidence>
<protein>
    <submittedName>
        <fullName evidence="9">Long-chain fatty acid transporter</fullName>
    </submittedName>
</protein>
<evidence type="ECO:0000256" key="3">
    <source>
        <dbReference type="ARBA" id="ARBA00022452"/>
    </source>
</evidence>
<organism evidence="9 12">
    <name type="scientific">Photobacterium iliopiscarium</name>
    <dbReference type="NCBI Taxonomy" id="56192"/>
    <lineage>
        <taxon>Bacteria</taxon>
        <taxon>Pseudomonadati</taxon>
        <taxon>Pseudomonadota</taxon>
        <taxon>Gammaproteobacteria</taxon>
        <taxon>Vibrionales</taxon>
        <taxon>Vibrionaceae</taxon>
        <taxon>Photobacterium</taxon>
    </lineage>
</organism>
<evidence type="ECO:0000313" key="9">
    <source>
        <dbReference type="EMBL" id="PSV98686.1"/>
    </source>
</evidence>
<comment type="caution">
    <text evidence="9">The sequence shown here is derived from an EMBL/GenBank/DDBJ whole genome shotgun (WGS) entry which is preliminary data.</text>
</comment>
<evidence type="ECO:0000313" key="11">
    <source>
        <dbReference type="Proteomes" id="UP000241190"/>
    </source>
</evidence>
<evidence type="ECO:0000256" key="7">
    <source>
        <dbReference type="ARBA" id="ARBA00023237"/>
    </source>
</evidence>